<dbReference type="RefSeq" id="WP_037297513.1">
    <property type="nucleotide sequence ID" value="NZ_ATAX01000015.1"/>
</dbReference>
<dbReference type="PANTHER" id="PTHR48100">
    <property type="entry name" value="BROAD-SPECIFICITY PHOSPHATASE YOR283W-RELATED"/>
    <property type="match status" value="1"/>
</dbReference>
<reference evidence="1 2" key="1">
    <citation type="journal article" date="2014" name="PLoS ONE">
        <title>Rumen cellulosomics: divergent fiber-degrading strategies revealed by comparative genome-wide analysis of six ruminococcal strains.</title>
        <authorList>
            <person name="Dassa B."/>
            <person name="Borovok I."/>
            <person name="Ruimy-Israeli V."/>
            <person name="Lamed R."/>
            <person name="Flint H.J."/>
            <person name="Duncan S.H."/>
            <person name="Henrissat B."/>
            <person name="Coutinho P."/>
            <person name="Morrison M."/>
            <person name="Mosoni P."/>
            <person name="Yeoman C.J."/>
            <person name="White B.A."/>
            <person name="Bayer E.A."/>
        </authorList>
    </citation>
    <scope>NUCLEOTIDE SEQUENCE [LARGE SCALE GENOMIC DNA]</scope>
    <source>
        <strain evidence="1 2">007c</strain>
    </source>
</reference>
<organism evidence="1 2">
    <name type="scientific">Ruminococcus flavefaciens 007c</name>
    <dbReference type="NCBI Taxonomy" id="1341157"/>
    <lineage>
        <taxon>Bacteria</taxon>
        <taxon>Bacillati</taxon>
        <taxon>Bacillota</taxon>
        <taxon>Clostridia</taxon>
        <taxon>Eubacteriales</taxon>
        <taxon>Oscillospiraceae</taxon>
        <taxon>Ruminococcus</taxon>
    </lineage>
</organism>
<dbReference type="PATRIC" id="fig|1341157.4.peg.837"/>
<dbReference type="Pfam" id="PF00300">
    <property type="entry name" value="His_Phos_1"/>
    <property type="match status" value="1"/>
</dbReference>
<dbReference type="eggNOG" id="COG0406">
    <property type="taxonomic scope" value="Bacteria"/>
</dbReference>
<dbReference type="AlphaFoldDB" id="W7V089"/>
<dbReference type="CDD" id="cd07067">
    <property type="entry name" value="HP_PGM_like"/>
    <property type="match status" value="1"/>
</dbReference>
<dbReference type="OrthoDB" id="9783269at2"/>
<protein>
    <recommendedName>
        <fullName evidence="3">Phosphoglycerate mutase</fullName>
    </recommendedName>
</protein>
<dbReference type="SUPFAM" id="SSF53254">
    <property type="entry name" value="Phosphoglycerate mutase-like"/>
    <property type="match status" value="1"/>
</dbReference>
<dbReference type="GO" id="GO:0016791">
    <property type="term" value="F:phosphatase activity"/>
    <property type="evidence" value="ECO:0007669"/>
    <property type="project" value="TreeGrafter"/>
</dbReference>
<dbReference type="Proteomes" id="UP000019365">
    <property type="component" value="Unassembled WGS sequence"/>
</dbReference>
<dbReference type="InterPro" id="IPR050275">
    <property type="entry name" value="PGM_Phosphatase"/>
</dbReference>
<dbReference type="InterPro" id="IPR029033">
    <property type="entry name" value="His_PPase_superfam"/>
</dbReference>
<gene>
    <name evidence="1" type="ORF">RF007C_01590</name>
</gene>
<dbReference type="Gene3D" id="3.40.50.1240">
    <property type="entry name" value="Phosphoglycerate mutase-like"/>
    <property type="match status" value="1"/>
</dbReference>
<accession>W7V089</accession>
<proteinExistence type="predicted"/>
<evidence type="ECO:0000313" key="2">
    <source>
        <dbReference type="Proteomes" id="UP000019365"/>
    </source>
</evidence>
<dbReference type="InterPro" id="IPR013078">
    <property type="entry name" value="His_Pase_superF_clade-1"/>
</dbReference>
<comment type="caution">
    <text evidence="1">The sequence shown here is derived from an EMBL/GenBank/DDBJ whole genome shotgun (WGS) entry which is preliminary data.</text>
</comment>
<sequence>MRIDLIRHGRTSGNLEKRYIGCTDEPLCREGIAELRDISYPPCGILFVSPMRRCIQTAELLYPRVTPVVCIELRECDFGDFEGRNYKELSNDIRYQKWIDSGGKDAFPGGESPGEFRRRCVEGFLKCVSGVPEESAATFVVHGGTIMAVLERFALPRRSYFDWQTDNGHGYITEFDGKNIIVTEKI</sequence>
<keyword evidence="2" id="KW-1185">Reference proteome</keyword>
<evidence type="ECO:0000313" key="1">
    <source>
        <dbReference type="EMBL" id="EWM54465.1"/>
    </source>
</evidence>
<name>W7V089_RUMFL</name>
<evidence type="ECO:0008006" key="3">
    <source>
        <dbReference type="Google" id="ProtNLM"/>
    </source>
</evidence>
<dbReference type="EMBL" id="ATAX01000015">
    <property type="protein sequence ID" value="EWM54465.1"/>
    <property type="molecule type" value="Genomic_DNA"/>
</dbReference>
<dbReference type="SMART" id="SM00855">
    <property type="entry name" value="PGAM"/>
    <property type="match status" value="1"/>
</dbReference>